<organism evidence="12 13">
    <name type="scientific">Belliella filtrata</name>
    <dbReference type="NCBI Taxonomy" id="2923435"/>
    <lineage>
        <taxon>Bacteria</taxon>
        <taxon>Pseudomonadati</taxon>
        <taxon>Bacteroidota</taxon>
        <taxon>Cytophagia</taxon>
        <taxon>Cytophagales</taxon>
        <taxon>Cyclobacteriaceae</taxon>
        <taxon>Belliella</taxon>
    </lineage>
</organism>
<protein>
    <recommendedName>
        <fullName evidence="7 11">Aldose 1-epimerase</fullName>
        <ecNumber evidence="6 11">5.1.3.3</ecNumber>
    </recommendedName>
</protein>
<dbReference type="SUPFAM" id="SSF74650">
    <property type="entry name" value="Galactose mutarotase-like"/>
    <property type="match status" value="1"/>
</dbReference>
<evidence type="ECO:0000256" key="3">
    <source>
        <dbReference type="ARBA" id="ARBA00005028"/>
    </source>
</evidence>
<dbReference type="EMBL" id="JAKZGP010000068">
    <property type="protein sequence ID" value="MCH7411286.1"/>
    <property type="molecule type" value="Genomic_DNA"/>
</dbReference>
<gene>
    <name evidence="12" type="ORF">MM239_17965</name>
</gene>
<dbReference type="InterPro" id="IPR008183">
    <property type="entry name" value="Aldose_1/G6P_1-epimerase"/>
</dbReference>
<accession>A0ABS9V4F7</accession>
<keyword evidence="10 11" id="KW-0119">Carbohydrate metabolism</keyword>
<keyword evidence="8" id="KW-0106">Calcium</keyword>
<sequence>MISELKTSSLPFGTLPDGQEIWLYTLEIEGVIKASIMNLGATLTHLYVPDRLGNMADVVLGFDDLEGYLQKDYQDNYCYLGSTIGRVGGRTKGNQFTLNGKVYNLPLNKVTTHLHGGEAGWDRKVWSADFFHDEEGIGVTFSLSSPDGEGGYPGKIDVQVSYRISEDAKLQITYEAKTDAPTILNPTNHSYFNLSGDLTTDITDHVLQVNAARFLPIDEDSFADGLLQDVAGTAFDFQKPTLIGEALSKQEDIQLQRGNGFDHAFEVGQSEVDAILHDPKSGRTMECITSAPAIQIYTSNYVNGHFKGKNNIPYKHRAAICLETQGFPDAANREDLPSIKLNPEDKFWSQTTFKFTTSL</sequence>
<dbReference type="PIRSF" id="PIRSF005096">
    <property type="entry name" value="GALM"/>
    <property type="match status" value="1"/>
</dbReference>
<evidence type="ECO:0000256" key="10">
    <source>
        <dbReference type="ARBA" id="ARBA00023277"/>
    </source>
</evidence>
<dbReference type="CDD" id="cd09019">
    <property type="entry name" value="galactose_mutarotase_like"/>
    <property type="match status" value="1"/>
</dbReference>
<dbReference type="EC" id="5.1.3.3" evidence="6 11"/>
<reference evidence="12" key="1">
    <citation type="submission" date="2022-03" db="EMBL/GenBank/DDBJ databases">
        <title>De novo assembled genomes of Belliella spp. (Cyclobacteriaceae) strains.</title>
        <authorList>
            <person name="Szabo A."/>
            <person name="Korponai K."/>
            <person name="Felfoldi T."/>
        </authorList>
    </citation>
    <scope>NUCLEOTIDE SEQUENCE</scope>
    <source>
        <strain evidence="12">DSM 111904</strain>
    </source>
</reference>
<dbReference type="InterPro" id="IPR018052">
    <property type="entry name" value="Ald1_epimerase_CS"/>
</dbReference>
<evidence type="ECO:0000256" key="11">
    <source>
        <dbReference type="PIRNR" id="PIRNR005096"/>
    </source>
</evidence>
<dbReference type="PROSITE" id="PS00545">
    <property type="entry name" value="ALDOSE_1_EPIMERASE"/>
    <property type="match status" value="1"/>
</dbReference>
<evidence type="ECO:0000256" key="1">
    <source>
        <dbReference type="ARBA" id="ARBA00001614"/>
    </source>
</evidence>
<dbReference type="Proteomes" id="UP001165489">
    <property type="component" value="Unassembled WGS sequence"/>
</dbReference>
<name>A0ABS9V4F7_9BACT</name>
<comment type="similarity">
    <text evidence="4 11">Belongs to the aldose epimerase family.</text>
</comment>
<keyword evidence="9 11" id="KW-0413">Isomerase</keyword>
<keyword evidence="13" id="KW-1185">Reference proteome</keyword>
<dbReference type="PANTHER" id="PTHR10091:SF0">
    <property type="entry name" value="GALACTOSE MUTAROTASE"/>
    <property type="match status" value="1"/>
</dbReference>
<evidence type="ECO:0000313" key="13">
    <source>
        <dbReference type="Proteomes" id="UP001165489"/>
    </source>
</evidence>
<comment type="cofactor">
    <cofactor evidence="2">
        <name>Ca(2+)</name>
        <dbReference type="ChEBI" id="CHEBI:29108"/>
    </cofactor>
</comment>
<evidence type="ECO:0000256" key="2">
    <source>
        <dbReference type="ARBA" id="ARBA00001913"/>
    </source>
</evidence>
<dbReference type="RefSeq" id="WP_241349636.1">
    <property type="nucleotide sequence ID" value="NZ_JAKZGP010000068.1"/>
</dbReference>
<dbReference type="Gene3D" id="2.70.98.10">
    <property type="match status" value="1"/>
</dbReference>
<dbReference type="InterPro" id="IPR015443">
    <property type="entry name" value="Aldose_1-epimerase"/>
</dbReference>
<dbReference type="InterPro" id="IPR011013">
    <property type="entry name" value="Gal_mutarotase_sf_dom"/>
</dbReference>
<comment type="pathway">
    <text evidence="3 11">Carbohydrate metabolism; hexose metabolism.</text>
</comment>
<dbReference type="Pfam" id="PF01263">
    <property type="entry name" value="Aldose_epim"/>
    <property type="match status" value="1"/>
</dbReference>
<evidence type="ECO:0000256" key="7">
    <source>
        <dbReference type="ARBA" id="ARBA00014165"/>
    </source>
</evidence>
<dbReference type="PANTHER" id="PTHR10091">
    <property type="entry name" value="ALDOSE-1-EPIMERASE"/>
    <property type="match status" value="1"/>
</dbReference>
<evidence type="ECO:0000256" key="6">
    <source>
        <dbReference type="ARBA" id="ARBA00013185"/>
    </source>
</evidence>
<evidence type="ECO:0000256" key="8">
    <source>
        <dbReference type="ARBA" id="ARBA00022837"/>
    </source>
</evidence>
<dbReference type="InterPro" id="IPR014718">
    <property type="entry name" value="GH-type_carb-bd"/>
</dbReference>
<evidence type="ECO:0000256" key="5">
    <source>
        <dbReference type="ARBA" id="ARBA00011245"/>
    </source>
</evidence>
<evidence type="ECO:0000256" key="4">
    <source>
        <dbReference type="ARBA" id="ARBA00006206"/>
    </source>
</evidence>
<comment type="subunit">
    <text evidence="5">Monomer.</text>
</comment>
<proteinExistence type="inferred from homology"/>
<evidence type="ECO:0000256" key="9">
    <source>
        <dbReference type="ARBA" id="ARBA00023235"/>
    </source>
</evidence>
<comment type="catalytic activity">
    <reaction evidence="1 11">
        <text>alpha-D-glucose = beta-D-glucose</text>
        <dbReference type="Rhea" id="RHEA:10264"/>
        <dbReference type="ChEBI" id="CHEBI:15903"/>
        <dbReference type="ChEBI" id="CHEBI:17925"/>
        <dbReference type="EC" id="5.1.3.3"/>
    </reaction>
</comment>
<comment type="caution">
    <text evidence="12">The sequence shown here is derived from an EMBL/GenBank/DDBJ whole genome shotgun (WGS) entry which is preliminary data.</text>
</comment>
<dbReference type="InterPro" id="IPR047215">
    <property type="entry name" value="Galactose_mutarotase-like"/>
</dbReference>
<evidence type="ECO:0000313" key="12">
    <source>
        <dbReference type="EMBL" id="MCH7411286.1"/>
    </source>
</evidence>
<dbReference type="NCBIfam" id="NF008277">
    <property type="entry name" value="PRK11055.1"/>
    <property type="match status" value="1"/>
</dbReference>